<reference evidence="1 2" key="1">
    <citation type="submission" date="2018-04" db="EMBL/GenBank/DDBJ databases">
        <title>Halococcoides cellulosivorans gen. nov., sp. nov., an extremely halophilic cellulose-utilizing haloarchaeon from hypersaline lakes.</title>
        <authorList>
            <person name="Sorokin D.Y."/>
            <person name="Toshchakov S.V."/>
            <person name="Samarov N.I."/>
            <person name="Korzhenkov A."/>
            <person name="Kublanov I.V."/>
        </authorList>
    </citation>
    <scope>NUCLEOTIDE SEQUENCE [LARGE SCALE GENOMIC DNA]</scope>
    <source>
        <strain evidence="1 2">HArcel1</strain>
    </source>
</reference>
<protein>
    <submittedName>
        <fullName evidence="1">Uncharacterized protein</fullName>
    </submittedName>
</protein>
<dbReference type="EMBL" id="CP028858">
    <property type="protein sequence ID" value="AWB28735.1"/>
    <property type="molecule type" value="Genomic_DNA"/>
</dbReference>
<proteinExistence type="predicted"/>
<organism evidence="1 2">
    <name type="scientific">Halococcoides cellulosivorans</name>
    <dbReference type="NCBI Taxonomy" id="1679096"/>
    <lineage>
        <taxon>Archaea</taxon>
        <taxon>Methanobacteriati</taxon>
        <taxon>Methanobacteriota</taxon>
        <taxon>Stenosarchaea group</taxon>
        <taxon>Halobacteria</taxon>
        <taxon>Halobacteriales</taxon>
        <taxon>Haloarculaceae</taxon>
        <taxon>Halococcoides</taxon>
    </lineage>
</organism>
<keyword evidence="2" id="KW-1185">Reference proteome</keyword>
<dbReference type="KEGG" id="harc:HARCEL1_12715"/>
<evidence type="ECO:0000313" key="1">
    <source>
        <dbReference type="EMBL" id="AWB28735.1"/>
    </source>
</evidence>
<accession>A0A2R4X4L0</accession>
<dbReference type="Proteomes" id="UP000244727">
    <property type="component" value="Chromosome"/>
</dbReference>
<dbReference type="AlphaFoldDB" id="A0A2R4X4L0"/>
<name>A0A2R4X4L0_9EURY</name>
<sequence length="148" mass="16992">MRNRLDKEPGCHDVRVRPSRARPRSILARVTPSEFLGQGYAIDEATLTVRFSYPNAVDYEYYVIEWSEEERDLGIGWHQDEDHPDLGECHFQIDHAGQTVDRRSATFLNDHPLEVLETRLDQLRAVLPRIEWAEGAPTVPDDGLPPSE</sequence>
<evidence type="ECO:0000313" key="2">
    <source>
        <dbReference type="Proteomes" id="UP000244727"/>
    </source>
</evidence>
<gene>
    <name evidence="1" type="ORF">HARCEL1_12715</name>
</gene>